<keyword evidence="3" id="KW-1185">Reference proteome</keyword>
<accession>A0A485LNK1</accession>
<reference evidence="2 3" key="1">
    <citation type="submission" date="2019-03" db="EMBL/GenBank/DDBJ databases">
        <authorList>
            <person name="Gaulin E."/>
            <person name="Dumas B."/>
        </authorList>
    </citation>
    <scope>NUCLEOTIDE SEQUENCE [LARGE SCALE GENOMIC DNA]</scope>
    <source>
        <strain evidence="2">CBS 568.67</strain>
    </source>
</reference>
<reference evidence="1" key="2">
    <citation type="submission" date="2019-06" db="EMBL/GenBank/DDBJ databases">
        <title>Genomics analysis of Aphanomyces spp. identifies a new class of oomycete effector associated with host adaptation.</title>
        <authorList>
            <person name="Gaulin E."/>
        </authorList>
    </citation>
    <scope>NUCLEOTIDE SEQUENCE</scope>
    <source>
        <strain evidence="1">CBS 578.67</strain>
    </source>
</reference>
<proteinExistence type="predicted"/>
<gene>
    <name evidence="2" type="primary">Aste57867_23626</name>
    <name evidence="1" type="ORF">As57867_023554</name>
    <name evidence="2" type="ORF">ASTE57867_23626</name>
</gene>
<organism evidence="2 3">
    <name type="scientific">Aphanomyces stellatus</name>
    <dbReference type="NCBI Taxonomy" id="120398"/>
    <lineage>
        <taxon>Eukaryota</taxon>
        <taxon>Sar</taxon>
        <taxon>Stramenopiles</taxon>
        <taxon>Oomycota</taxon>
        <taxon>Saprolegniomycetes</taxon>
        <taxon>Saprolegniales</taxon>
        <taxon>Verrucalvaceae</taxon>
        <taxon>Aphanomyces</taxon>
    </lineage>
</organism>
<dbReference type="EMBL" id="VJMH01007290">
    <property type="protein sequence ID" value="KAF0684391.1"/>
    <property type="molecule type" value="Genomic_DNA"/>
</dbReference>
<dbReference type="OrthoDB" id="78698at2759"/>
<evidence type="ECO:0000313" key="1">
    <source>
        <dbReference type="EMBL" id="KAF0684391.1"/>
    </source>
</evidence>
<evidence type="ECO:0000313" key="2">
    <source>
        <dbReference type="EMBL" id="VFU00271.1"/>
    </source>
</evidence>
<name>A0A485LNK1_9STRA</name>
<dbReference type="EMBL" id="CAADRA010007316">
    <property type="protein sequence ID" value="VFU00271.1"/>
    <property type="molecule type" value="Genomic_DNA"/>
</dbReference>
<sequence length="112" mass="13190">MLVEVHPATAKRQKTMVEYAVPKSIPTARSGKEACDQWYFSDPKRGVYCAFKDYTQEMIKCDRKKYFERQTLANAFGKFQTFAQFESEYAPFTKTYTGFLKEVRKRKQENSL</sequence>
<protein>
    <submittedName>
        <fullName evidence="2">Aste57867_23626 protein</fullName>
    </submittedName>
</protein>
<dbReference type="AlphaFoldDB" id="A0A485LNK1"/>
<dbReference type="Proteomes" id="UP000332933">
    <property type="component" value="Unassembled WGS sequence"/>
</dbReference>
<evidence type="ECO:0000313" key="3">
    <source>
        <dbReference type="Proteomes" id="UP000332933"/>
    </source>
</evidence>